<dbReference type="InterPro" id="IPR036291">
    <property type="entry name" value="NAD(P)-bd_dom_sf"/>
</dbReference>
<dbReference type="Proteomes" id="UP000298656">
    <property type="component" value="Chromosome 2"/>
</dbReference>
<dbReference type="Gene3D" id="3.40.50.720">
    <property type="entry name" value="NAD(P)-binding Rossmann-like Domain"/>
    <property type="match status" value="1"/>
</dbReference>
<dbReference type="Pfam" id="PF01408">
    <property type="entry name" value="GFO_IDH_MocA"/>
    <property type="match status" value="1"/>
</dbReference>
<name>A0A4P8J1Q4_9BURK</name>
<dbReference type="SUPFAM" id="SSF51735">
    <property type="entry name" value="NAD(P)-binding Rossmann-fold domains"/>
    <property type="match status" value="1"/>
</dbReference>
<dbReference type="RefSeq" id="WP_137335042.1">
    <property type="nucleotide sequence ID" value="NZ_CP040078.1"/>
</dbReference>
<evidence type="ECO:0000313" key="2">
    <source>
        <dbReference type="EMBL" id="QCP52269.1"/>
    </source>
</evidence>
<keyword evidence="3" id="KW-1185">Reference proteome</keyword>
<accession>A0A4P8J1Q4</accession>
<dbReference type="InterPro" id="IPR000683">
    <property type="entry name" value="Gfo/Idh/MocA-like_OxRdtase_N"/>
</dbReference>
<protein>
    <submittedName>
        <fullName evidence="2">Gfo/Idh/MocA family oxidoreductase</fullName>
    </submittedName>
</protein>
<dbReference type="PANTHER" id="PTHR43818">
    <property type="entry name" value="BCDNA.GH03377"/>
    <property type="match status" value="1"/>
</dbReference>
<gene>
    <name evidence="2" type="ORF">FAZ95_24115</name>
</gene>
<dbReference type="PANTHER" id="PTHR43818:SF7">
    <property type="entry name" value="DEHYDROGENASE"/>
    <property type="match status" value="1"/>
</dbReference>
<dbReference type="AlphaFoldDB" id="A0A4P8J1Q4"/>
<feature type="domain" description="Gfo/Idh/MocA-like oxidoreductase N-terminal" evidence="1">
    <location>
        <begin position="5"/>
        <end position="114"/>
    </location>
</feature>
<dbReference type="EMBL" id="CP040078">
    <property type="protein sequence ID" value="QCP52269.1"/>
    <property type="molecule type" value="Genomic_DNA"/>
</dbReference>
<sequence>MKKISLGLVGIGKIARDQHLPAIAVHEGFDLVACASRNAQVEGARNYSTIDAMLAAEPELEAVSLCAPPQVRFAQARAALKAGLHVMLEKPPGASLNEVEVLRAHALAAGRTLFASWHSRHAPAVEVARAWLASREIRSVDVRWKEDVRRWHPGQAWIWEPGGLGVFDPGINALSIATRILPREIVLTEAALYTPANVQTPIAADLKFVDEDGVPVRAGFDWRHGPREEWEIEVRTDRGTLLIVAGGKHLEIGGVPVEIGPEREYPALYDHFRQLIERGESDVDVRPLRLVADAFMLGRKYEVEPFVE</sequence>
<evidence type="ECO:0000313" key="3">
    <source>
        <dbReference type="Proteomes" id="UP000298656"/>
    </source>
</evidence>
<reference evidence="2 3" key="1">
    <citation type="submission" date="2019-05" db="EMBL/GenBank/DDBJ databases">
        <title>Burkholderia sp. DHOD12, isolated from subtropical forest soil.</title>
        <authorList>
            <person name="Gao Z.-H."/>
            <person name="Qiu L.-H."/>
        </authorList>
    </citation>
    <scope>NUCLEOTIDE SEQUENCE [LARGE SCALE GENOMIC DNA]</scope>
    <source>
        <strain evidence="2 3">DHOD12</strain>
    </source>
</reference>
<dbReference type="OrthoDB" id="9813657at2"/>
<dbReference type="InterPro" id="IPR050463">
    <property type="entry name" value="Gfo/Idh/MocA_oxidrdct_glycsds"/>
</dbReference>
<dbReference type="GO" id="GO:0000166">
    <property type="term" value="F:nucleotide binding"/>
    <property type="evidence" value="ECO:0007669"/>
    <property type="project" value="InterPro"/>
</dbReference>
<proteinExistence type="predicted"/>
<evidence type="ECO:0000259" key="1">
    <source>
        <dbReference type="Pfam" id="PF01408"/>
    </source>
</evidence>
<organism evidence="2 3">
    <name type="scientific">Trinickia violacea</name>
    <dbReference type="NCBI Taxonomy" id="2571746"/>
    <lineage>
        <taxon>Bacteria</taxon>
        <taxon>Pseudomonadati</taxon>
        <taxon>Pseudomonadota</taxon>
        <taxon>Betaproteobacteria</taxon>
        <taxon>Burkholderiales</taxon>
        <taxon>Burkholderiaceae</taxon>
        <taxon>Trinickia</taxon>
    </lineage>
</organism>
<dbReference type="KEGG" id="tvl:FAZ95_24115"/>
<dbReference type="Gene3D" id="3.30.360.10">
    <property type="entry name" value="Dihydrodipicolinate Reductase, domain 2"/>
    <property type="match status" value="1"/>
</dbReference>